<feature type="compositionally biased region" description="Basic and acidic residues" evidence="1">
    <location>
        <begin position="131"/>
        <end position="140"/>
    </location>
</feature>
<dbReference type="SUPFAM" id="SSF52113">
    <property type="entry name" value="BRCT domain"/>
    <property type="match status" value="1"/>
</dbReference>
<dbReference type="RefSeq" id="XP_033460755.1">
    <property type="nucleotide sequence ID" value="XM_033604721.1"/>
</dbReference>
<gene>
    <name evidence="4" type="ORF">K489DRAFT_379708</name>
</gene>
<feature type="domain" description="BRCT" evidence="2">
    <location>
        <begin position="935"/>
        <end position="1037"/>
    </location>
</feature>
<feature type="region of interest" description="Disordered" evidence="1">
    <location>
        <begin position="1"/>
        <end position="219"/>
    </location>
</feature>
<feature type="compositionally biased region" description="Basic and acidic residues" evidence="1">
    <location>
        <begin position="35"/>
        <end position="63"/>
    </location>
</feature>
<dbReference type="PROSITE" id="PS50172">
    <property type="entry name" value="BRCT"/>
    <property type="match status" value="1"/>
</dbReference>
<feature type="region of interest" description="Disordered" evidence="1">
    <location>
        <begin position="708"/>
        <end position="744"/>
    </location>
</feature>
<feature type="compositionally biased region" description="Low complexity" evidence="1">
    <location>
        <begin position="121"/>
        <end position="130"/>
    </location>
</feature>
<dbReference type="InterPro" id="IPR036420">
    <property type="entry name" value="BRCT_dom_sf"/>
</dbReference>
<feature type="region of interest" description="Disordered" evidence="1">
    <location>
        <begin position="475"/>
        <end position="500"/>
    </location>
</feature>
<reference evidence="4" key="2">
    <citation type="submission" date="2020-04" db="EMBL/GenBank/DDBJ databases">
        <authorList>
            <consortium name="NCBI Genome Project"/>
        </authorList>
    </citation>
    <scope>NUCLEOTIDE SEQUENCE</scope>
    <source>
        <strain evidence="4">CBS 342.82</strain>
    </source>
</reference>
<dbReference type="AlphaFoldDB" id="A0A6J3M812"/>
<evidence type="ECO:0000313" key="4">
    <source>
        <dbReference type="RefSeq" id="XP_033460755.1"/>
    </source>
</evidence>
<name>A0A6J3M812_9PEZI</name>
<reference evidence="4" key="3">
    <citation type="submission" date="2025-08" db="UniProtKB">
        <authorList>
            <consortium name="RefSeq"/>
        </authorList>
    </citation>
    <scope>IDENTIFICATION</scope>
    <source>
        <strain evidence="4">CBS 342.82</strain>
    </source>
</reference>
<reference evidence="4" key="1">
    <citation type="submission" date="2020-01" db="EMBL/GenBank/DDBJ databases">
        <authorList>
            <consortium name="DOE Joint Genome Institute"/>
            <person name="Haridas S."/>
            <person name="Albert R."/>
            <person name="Binder M."/>
            <person name="Bloem J."/>
            <person name="Labutti K."/>
            <person name="Salamov A."/>
            <person name="Andreopoulos B."/>
            <person name="Baker S.E."/>
            <person name="Barry K."/>
            <person name="Bills G."/>
            <person name="Bluhm B.H."/>
            <person name="Cannon C."/>
            <person name="Castanera R."/>
            <person name="Culley D.E."/>
            <person name="Daum C."/>
            <person name="Ezra D."/>
            <person name="Gonzalez J.B."/>
            <person name="Henrissat B."/>
            <person name="Kuo A."/>
            <person name="Liang C."/>
            <person name="Lipzen A."/>
            <person name="Lutzoni F."/>
            <person name="Magnuson J."/>
            <person name="Mondo S."/>
            <person name="Nolan M."/>
            <person name="Ohm R."/>
            <person name="Pangilinan J."/>
            <person name="Park H.-J."/>
            <person name="Ramirez L."/>
            <person name="Alfaro M."/>
            <person name="Sun H."/>
            <person name="Tritt A."/>
            <person name="Yoshinaga Y."/>
            <person name="Zwiers L.-H."/>
            <person name="Turgeon B.G."/>
            <person name="Goodwin S.B."/>
            <person name="Spatafora J.W."/>
            <person name="Crous P.W."/>
            <person name="Grigoriev I.V."/>
        </authorList>
    </citation>
    <scope>NUCLEOTIDE SEQUENCE</scope>
    <source>
        <strain evidence="4">CBS 342.82</strain>
    </source>
</reference>
<feature type="region of interest" description="Disordered" evidence="1">
    <location>
        <begin position="828"/>
        <end position="899"/>
    </location>
</feature>
<evidence type="ECO:0000259" key="2">
    <source>
        <dbReference type="PROSITE" id="PS50172"/>
    </source>
</evidence>
<dbReference type="InterPro" id="IPR001357">
    <property type="entry name" value="BRCT_dom"/>
</dbReference>
<sequence>MVSTRGGARSVPDVAVESELSLRKKPVRKASVKAPVEKAKASRTKKQDTCDEEKPVKPTEKSKATRTKQRGVIPEEEKTEAVHAIEEGIAETSRRTTSRAKKEADGNSAPKKAPARSQNRASTKLSAAAKTTKDTTKQIKEATAAAVDDPLADDVQPAKATRATRATRSTRATVAKEKSRPLSPKKITQVSRVTTKVSKTTKSTSTAGKSKAIDNGSTEVAKRVTRKRAFSDENADSLLESGSLCQSPILRAKRPRKAKAGRDETFENALLGSASQDADADSKAVDFTGEPANHVIEARLVLPTELNDVGADYDLDTSIDELCGPTTPMKRCTPHQPAADITHVQSTSRLRTPVRRFRVFDGQLRTPKTQRPYAKNDRFEFDSAQSMTVARARDRAMVFRQLEALPEMPDIEHAVEDKPITEDDLDQSIAAVNEPSEVIYEFDLSEVHPSQQHDEDYADSQDTADSSIVSIEAAEDLSPTQGARKSDDEAITSPQGLAVEDLSLSEDVEDYIELEKTAPVVSPVESPEQSIVPVSQPVALTVNDPALQTLVWNNLEQNSEMCVSTLSPSGEATQDVMMGPIGQTDDSSTIEHSICLDTQTPTSSTFRPSSHKKHVESARQSMDATVHFSEFIDAGALSETSQFIDSVASSTIEEQSVHEPTFGEGHEHENATSSVEATPFSNRLPDLWSSNFQFTFSVPKPHFAMSTISSRRKSMPSASRPMATQANSRPKTSDGLHSAEGSPQVMGSWLDEARAVATPTKHFQSQPASPRIDCNSTRRTPKAKTPTGRKLVRACKTEGPKVRLSAIPSQDLMAGLCITPVRARRQVATSSYNRQTSMPKTPTAKTPTADESTDEVHSIESRKRNFDDYSRTAMPASRFRSPVQKPAQRPASARKPMSMREQVMRTSTMQGSRTPTKTPLKAPAMTPGFVSMTPHPSAPLRGVFALVEVFTNEGASASSSFVALLQRLGARTTKIWSSKITHVVFKDGSPTTLQRLRLHNKEVAESGNGVELFCVNSRWVSDCDADGTRLDEHDESYAVDVDEVPRAGKRRRKSMEPSALVVVGGNIVRDRKSSLGRSTLSRLSMKCSTPEPEVDKIFDMETPSGYRDDNENEPWSPSTPAYLAEPSSLVQQTAPANRIQKLDMQGTDKLGRGRRLTFWNGGA</sequence>
<feature type="compositionally biased region" description="Polar residues" evidence="1">
    <location>
        <begin position="828"/>
        <end position="838"/>
    </location>
</feature>
<evidence type="ECO:0000313" key="3">
    <source>
        <dbReference type="Proteomes" id="UP000504637"/>
    </source>
</evidence>
<dbReference type="Proteomes" id="UP000504637">
    <property type="component" value="Unplaced"/>
</dbReference>
<feature type="compositionally biased region" description="Basic and acidic residues" evidence="1">
    <location>
        <begin position="854"/>
        <end position="870"/>
    </location>
</feature>
<organism evidence="4">
    <name type="scientific">Dissoconium aciculare CBS 342.82</name>
    <dbReference type="NCBI Taxonomy" id="1314786"/>
    <lineage>
        <taxon>Eukaryota</taxon>
        <taxon>Fungi</taxon>
        <taxon>Dikarya</taxon>
        <taxon>Ascomycota</taxon>
        <taxon>Pezizomycotina</taxon>
        <taxon>Dothideomycetes</taxon>
        <taxon>Dothideomycetidae</taxon>
        <taxon>Mycosphaerellales</taxon>
        <taxon>Dissoconiaceae</taxon>
        <taxon>Dissoconium</taxon>
    </lineage>
</organism>
<feature type="compositionally biased region" description="Low complexity" evidence="1">
    <location>
        <begin position="188"/>
        <end position="210"/>
    </location>
</feature>
<proteinExistence type="predicted"/>
<feature type="compositionally biased region" description="Low complexity" evidence="1">
    <location>
        <begin position="142"/>
        <end position="173"/>
    </location>
</feature>
<feature type="compositionally biased region" description="Low complexity" evidence="1">
    <location>
        <begin position="839"/>
        <end position="849"/>
    </location>
</feature>
<dbReference type="Gene3D" id="3.40.50.10190">
    <property type="entry name" value="BRCT domain"/>
    <property type="match status" value="1"/>
</dbReference>
<dbReference type="CDD" id="cd17716">
    <property type="entry name" value="BRCT_microcephalin_rpt1"/>
    <property type="match status" value="1"/>
</dbReference>
<feature type="region of interest" description="Disordered" evidence="1">
    <location>
        <begin position="759"/>
        <end position="789"/>
    </location>
</feature>
<feature type="compositionally biased region" description="Polar residues" evidence="1">
    <location>
        <begin position="761"/>
        <end position="778"/>
    </location>
</feature>
<keyword evidence="3" id="KW-1185">Reference proteome</keyword>
<protein>
    <recommendedName>
        <fullName evidence="2">BRCT domain-containing protein</fullName>
    </recommendedName>
</protein>
<feature type="region of interest" description="Disordered" evidence="1">
    <location>
        <begin position="1101"/>
        <end position="1122"/>
    </location>
</feature>
<evidence type="ECO:0000256" key="1">
    <source>
        <dbReference type="SAM" id="MobiDB-lite"/>
    </source>
</evidence>
<accession>A0A6J3M812</accession>
<dbReference type="GeneID" id="54362521"/>
<feature type="compositionally biased region" description="Basic and acidic residues" evidence="1">
    <location>
        <begin position="73"/>
        <end position="86"/>
    </location>
</feature>
<feature type="region of interest" description="Disordered" evidence="1">
    <location>
        <begin position="648"/>
        <end position="675"/>
    </location>
</feature>
<dbReference type="OrthoDB" id="2384350at2759"/>